<dbReference type="OrthoDB" id="2111297at2"/>
<gene>
    <name evidence="1" type="ORF">DKT69_25710</name>
</gene>
<reference evidence="1 2" key="1">
    <citation type="submission" date="2018-05" db="EMBL/GenBank/DDBJ databases">
        <title>Micromonosporas from Atacama Desert.</title>
        <authorList>
            <person name="Carro L."/>
            <person name="Golinska P."/>
            <person name="Klenk H.-P."/>
            <person name="Goodfellow M."/>
        </authorList>
    </citation>
    <scope>NUCLEOTIDE SEQUENCE [LARGE SCALE GENOMIC DNA]</scope>
    <source>
        <strain evidence="1 2">4G51</strain>
    </source>
</reference>
<evidence type="ECO:0008006" key="3">
    <source>
        <dbReference type="Google" id="ProtNLM"/>
    </source>
</evidence>
<evidence type="ECO:0000313" key="2">
    <source>
        <dbReference type="Proteomes" id="UP000246050"/>
    </source>
</evidence>
<comment type="caution">
    <text evidence="1">The sequence shown here is derived from an EMBL/GenBank/DDBJ whole genome shotgun (WGS) entry which is preliminary data.</text>
</comment>
<dbReference type="EMBL" id="QGKS01000307">
    <property type="protein sequence ID" value="PWR11829.1"/>
    <property type="molecule type" value="Genomic_DNA"/>
</dbReference>
<dbReference type="AlphaFoldDB" id="A0A317DAS1"/>
<dbReference type="Gene3D" id="3.30.572.10">
    <property type="entry name" value="Thymidylate synthase/dCMP hydroxymethylase domain"/>
    <property type="match status" value="1"/>
</dbReference>
<protein>
    <recommendedName>
        <fullName evidence="3">Thymidylate synthase</fullName>
    </recommendedName>
</protein>
<name>A0A317DAS1_9ACTN</name>
<dbReference type="Proteomes" id="UP000246050">
    <property type="component" value="Unassembled WGS sequence"/>
</dbReference>
<proteinExistence type="predicted"/>
<accession>A0A317DAS1</accession>
<dbReference type="RefSeq" id="WP_109804078.1">
    <property type="nucleotide sequence ID" value="NZ_QGKS01000307.1"/>
</dbReference>
<evidence type="ECO:0000313" key="1">
    <source>
        <dbReference type="EMBL" id="PWR11829.1"/>
    </source>
</evidence>
<dbReference type="InterPro" id="IPR036926">
    <property type="entry name" value="Thymidate_synth/dCMP_Mease_sf"/>
</dbReference>
<dbReference type="SUPFAM" id="SSF55831">
    <property type="entry name" value="Thymidylate synthase/dCMP hydroxymethylase"/>
    <property type="match status" value="1"/>
</dbReference>
<organism evidence="1 2">
    <name type="scientific">Micromonospora sicca</name>
    <dbReference type="NCBI Taxonomy" id="2202420"/>
    <lineage>
        <taxon>Bacteria</taxon>
        <taxon>Bacillati</taxon>
        <taxon>Actinomycetota</taxon>
        <taxon>Actinomycetes</taxon>
        <taxon>Micromonosporales</taxon>
        <taxon>Micromonosporaceae</taxon>
        <taxon>Micromonospora</taxon>
    </lineage>
</organism>
<sequence>MTIITVQAPNVSTAWLSAAAQLHAQPRREAFHAVVHIDDPVAENPEIRTAVDGILRGENLQTIETVANTIFPAGIAASSHSHAELVERYLRILPVLRRFPKNERGATYFSRLVQYPTKNGPFDQIGAVIDRVGIERRTPGGKRARYEVGVAGGDDTESTANQIYIPGTDNNPMAFPCLSHCSFQFDRNDRLHLLATYRSQYLLQRGYGNYLGLGRLLAYVAQQTNLQVGQLTVVAGLVRLENPILPVRAIIKQFTPSVPVR</sequence>